<dbReference type="Proteomes" id="UP000054477">
    <property type="component" value="Unassembled WGS sequence"/>
</dbReference>
<dbReference type="Gene3D" id="3.90.280.10">
    <property type="entry name" value="PEBP-like"/>
    <property type="match status" value="1"/>
</dbReference>
<dbReference type="EMBL" id="KN838562">
    <property type="protein sequence ID" value="KIK05241.1"/>
    <property type="molecule type" value="Genomic_DNA"/>
</dbReference>
<dbReference type="AlphaFoldDB" id="A0A0C9XJL8"/>
<dbReference type="SUPFAM" id="SSF49777">
    <property type="entry name" value="PEBP-like"/>
    <property type="match status" value="1"/>
</dbReference>
<protein>
    <submittedName>
        <fullName evidence="1">Uncharacterized protein</fullName>
    </submittedName>
</protein>
<dbReference type="HOGENOM" id="CLU_1594806_0_0_1"/>
<dbReference type="STRING" id="1095629.A0A0C9XJL8"/>
<sequence length="167" mass="19715">MRVKLNILEVQSEINLPDVKWRVVNAMVNMENPIHRHLIEQKWRRDGMLDLLIEHIYQMRFVLDIVPEIRPSLDLCVIAKTHPSEFLNMGKVKKEVEPGVYLLPKQTLELPKLYVNVFHKDTRLCTMLLVDPADHFINVLDVQNESFRSFLHETKYISPLLLTQTIY</sequence>
<name>A0A0C9XJL8_9AGAR</name>
<reference evidence="2" key="2">
    <citation type="submission" date="2015-01" db="EMBL/GenBank/DDBJ databases">
        <title>Evolutionary Origins and Diversification of the Mycorrhizal Mutualists.</title>
        <authorList>
            <consortium name="DOE Joint Genome Institute"/>
            <consortium name="Mycorrhizal Genomics Consortium"/>
            <person name="Kohler A."/>
            <person name="Kuo A."/>
            <person name="Nagy L.G."/>
            <person name="Floudas D."/>
            <person name="Copeland A."/>
            <person name="Barry K.W."/>
            <person name="Cichocki N."/>
            <person name="Veneault-Fourrey C."/>
            <person name="LaButti K."/>
            <person name="Lindquist E.A."/>
            <person name="Lipzen A."/>
            <person name="Lundell T."/>
            <person name="Morin E."/>
            <person name="Murat C."/>
            <person name="Riley R."/>
            <person name="Ohm R."/>
            <person name="Sun H."/>
            <person name="Tunlid A."/>
            <person name="Henrissat B."/>
            <person name="Grigoriev I.V."/>
            <person name="Hibbett D.S."/>
            <person name="Martin F."/>
        </authorList>
    </citation>
    <scope>NUCLEOTIDE SEQUENCE [LARGE SCALE GENOMIC DNA]</scope>
    <source>
        <strain evidence="2">LaAM-08-1</strain>
    </source>
</reference>
<accession>A0A0C9XJL8</accession>
<dbReference type="Gene3D" id="1.20.58.1180">
    <property type="match status" value="1"/>
</dbReference>
<keyword evidence="2" id="KW-1185">Reference proteome</keyword>
<dbReference type="InterPro" id="IPR036610">
    <property type="entry name" value="PEBP-like_sf"/>
</dbReference>
<evidence type="ECO:0000313" key="1">
    <source>
        <dbReference type="EMBL" id="KIK05241.1"/>
    </source>
</evidence>
<gene>
    <name evidence="1" type="ORF">K443DRAFT_120673</name>
</gene>
<reference evidence="1 2" key="1">
    <citation type="submission" date="2014-04" db="EMBL/GenBank/DDBJ databases">
        <authorList>
            <consortium name="DOE Joint Genome Institute"/>
            <person name="Kuo A."/>
            <person name="Kohler A."/>
            <person name="Nagy L.G."/>
            <person name="Floudas D."/>
            <person name="Copeland A."/>
            <person name="Barry K.W."/>
            <person name="Cichocki N."/>
            <person name="Veneault-Fourrey C."/>
            <person name="LaButti K."/>
            <person name="Lindquist E.A."/>
            <person name="Lipzen A."/>
            <person name="Lundell T."/>
            <person name="Morin E."/>
            <person name="Murat C."/>
            <person name="Sun H."/>
            <person name="Tunlid A."/>
            <person name="Henrissat B."/>
            <person name="Grigoriev I.V."/>
            <person name="Hibbett D.S."/>
            <person name="Martin F."/>
            <person name="Nordberg H.P."/>
            <person name="Cantor M.N."/>
            <person name="Hua S.X."/>
        </authorList>
    </citation>
    <scope>NUCLEOTIDE SEQUENCE [LARGE SCALE GENOMIC DNA]</scope>
    <source>
        <strain evidence="1 2">LaAM-08-1</strain>
    </source>
</reference>
<organism evidence="1 2">
    <name type="scientific">Laccaria amethystina LaAM-08-1</name>
    <dbReference type="NCBI Taxonomy" id="1095629"/>
    <lineage>
        <taxon>Eukaryota</taxon>
        <taxon>Fungi</taxon>
        <taxon>Dikarya</taxon>
        <taxon>Basidiomycota</taxon>
        <taxon>Agaricomycotina</taxon>
        <taxon>Agaricomycetes</taxon>
        <taxon>Agaricomycetidae</taxon>
        <taxon>Agaricales</taxon>
        <taxon>Agaricineae</taxon>
        <taxon>Hydnangiaceae</taxon>
        <taxon>Laccaria</taxon>
    </lineage>
</organism>
<dbReference type="OrthoDB" id="2153661at2759"/>
<proteinExistence type="predicted"/>
<evidence type="ECO:0000313" key="2">
    <source>
        <dbReference type="Proteomes" id="UP000054477"/>
    </source>
</evidence>